<proteinExistence type="predicted"/>
<feature type="compositionally biased region" description="Pro residues" evidence="1">
    <location>
        <begin position="40"/>
        <end position="56"/>
    </location>
</feature>
<evidence type="ECO:0000313" key="2">
    <source>
        <dbReference type="Proteomes" id="UP000095287"/>
    </source>
</evidence>
<dbReference type="AlphaFoldDB" id="A0A1I7YV06"/>
<name>A0A1I7YV06_9BILA</name>
<accession>A0A1I7YV06</accession>
<reference evidence="3" key="1">
    <citation type="submission" date="2016-11" db="UniProtKB">
        <authorList>
            <consortium name="WormBaseParasite"/>
        </authorList>
    </citation>
    <scope>IDENTIFICATION</scope>
</reference>
<dbReference type="Proteomes" id="UP000095287">
    <property type="component" value="Unplaced"/>
</dbReference>
<evidence type="ECO:0000256" key="1">
    <source>
        <dbReference type="SAM" id="MobiDB-lite"/>
    </source>
</evidence>
<dbReference type="WBParaSite" id="L893_g20116.t1">
    <property type="protein sequence ID" value="L893_g20116.t1"/>
    <property type="gene ID" value="L893_g20116"/>
</dbReference>
<keyword evidence="2" id="KW-1185">Reference proteome</keyword>
<sequence>MMGSCASCMRVILDAEADVKIHVIEPTTIVAPEQSVAQAPPTPPRNSPLLQVPPPSSLRIQKPTGSGRDTPVPAPRA</sequence>
<protein>
    <submittedName>
        <fullName evidence="3">Ferredoxin</fullName>
    </submittedName>
</protein>
<organism evidence="2 3">
    <name type="scientific">Steinernema glaseri</name>
    <dbReference type="NCBI Taxonomy" id="37863"/>
    <lineage>
        <taxon>Eukaryota</taxon>
        <taxon>Metazoa</taxon>
        <taxon>Ecdysozoa</taxon>
        <taxon>Nematoda</taxon>
        <taxon>Chromadorea</taxon>
        <taxon>Rhabditida</taxon>
        <taxon>Tylenchina</taxon>
        <taxon>Panagrolaimomorpha</taxon>
        <taxon>Strongyloidoidea</taxon>
        <taxon>Steinernematidae</taxon>
        <taxon>Steinernema</taxon>
    </lineage>
</organism>
<feature type="region of interest" description="Disordered" evidence="1">
    <location>
        <begin position="34"/>
        <end position="77"/>
    </location>
</feature>
<evidence type="ECO:0000313" key="3">
    <source>
        <dbReference type="WBParaSite" id="L893_g20116.t1"/>
    </source>
</evidence>